<keyword evidence="1" id="KW-1133">Transmembrane helix</keyword>
<organism evidence="2 3">
    <name type="scientific">Manduca sexta</name>
    <name type="common">Tobacco hawkmoth</name>
    <name type="synonym">Tobacco hornworm</name>
    <dbReference type="NCBI Taxonomy" id="7130"/>
    <lineage>
        <taxon>Eukaryota</taxon>
        <taxon>Metazoa</taxon>
        <taxon>Ecdysozoa</taxon>
        <taxon>Arthropoda</taxon>
        <taxon>Hexapoda</taxon>
        <taxon>Insecta</taxon>
        <taxon>Pterygota</taxon>
        <taxon>Neoptera</taxon>
        <taxon>Endopterygota</taxon>
        <taxon>Lepidoptera</taxon>
        <taxon>Glossata</taxon>
        <taxon>Ditrysia</taxon>
        <taxon>Bombycoidea</taxon>
        <taxon>Sphingidae</taxon>
        <taxon>Sphinginae</taxon>
        <taxon>Sphingini</taxon>
        <taxon>Manduca</taxon>
    </lineage>
</organism>
<reference evidence="2" key="1">
    <citation type="journal article" date="2016" name="Insect Biochem. Mol. Biol.">
        <title>Multifaceted biological insights from a draft genome sequence of the tobacco hornworm moth, Manduca sexta.</title>
        <authorList>
            <person name="Kanost M.R."/>
            <person name="Arrese E.L."/>
            <person name="Cao X."/>
            <person name="Chen Y.R."/>
            <person name="Chellapilla S."/>
            <person name="Goldsmith M.R."/>
            <person name="Grosse-Wilde E."/>
            <person name="Heckel D.G."/>
            <person name="Herndon N."/>
            <person name="Jiang H."/>
            <person name="Papanicolaou A."/>
            <person name="Qu J."/>
            <person name="Soulages J.L."/>
            <person name="Vogel H."/>
            <person name="Walters J."/>
            <person name="Waterhouse R.M."/>
            <person name="Ahn S.J."/>
            <person name="Almeida F.C."/>
            <person name="An C."/>
            <person name="Aqrawi P."/>
            <person name="Bretschneider A."/>
            <person name="Bryant W.B."/>
            <person name="Bucks S."/>
            <person name="Chao H."/>
            <person name="Chevignon G."/>
            <person name="Christen J.M."/>
            <person name="Clarke D.F."/>
            <person name="Dittmer N.T."/>
            <person name="Ferguson L.C.F."/>
            <person name="Garavelou S."/>
            <person name="Gordon K.H.J."/>
            <person name="Gunaratna R.T."/>
            <person name="Han Y."/>
            <person name="Hauser F."/>
            <person name="He Y."/>
            <person name="Heidel-Fischer H."/>
            <person name="Hirsh A."/>
            <person name="Hu Y."/>
            <person name="Jiang H."/>
            <person name="Kalra D."/>
            <person name="Klinner C."/>
            <person name="Konig C."/>
            <person name="Kovar C."/>
            <person name="Kroll A.R."/>
            <person name="Kuwar S.S."/>
            <person name="Lee S.L."/>
            <person name="Lehman R."/>
            <person name="Li K."/>
            <person name="Li Z."/>
            <person name="Liang H."/>
            <person name="Lovelace S."/>
            <person name="Lu Z."/>
            <person name="Mansfield J.H."/>
            <person name="McCulloch K.J."/>
            <person name="Mathew T."/>
            <person name="Morton B."/>
            <person name="Muzny D.M."/>
            <person name="Neunemann D."/>
            <person name="Ongeri F."/>
            <person name="Pauchet Y."/>
            <person name="Pu L.L."/>
            <person name="Pyrousis I."/>
            <person name="Rao X.J."/>
            <person name="Redding A."/>
            <person name="Roesel C."/>
            <person name="Sanchez-Gracia A."/>
            <person name="Schaack S."/>
            <person name="Shukla A."/>
            <person name="Tetreau G."/>
            <person name="Wang Y."/>
            <person name="Xiong G.H."/>
            <person name="Traut W."/>
            <person name="Walsh T.K."/>
            <person name="Worley K.C."/>
            <person name="Wu D."/>
            <person name="Wu W."/>
            <person name="Wu Y.Q."/>
            <person name="Zhang X."/>
            <person name="Zou Z."/>
            <person name="Zucker H."/>
            <person name="Briscoe A.D."/>
            <person name="Burmester T."/>
            <person name="Clem R.J."/>
            <person name="Feyereisen R."/>
            <person name="Grimmelikhuijzen C.J.P."/>
            <person name="Hamodrakas S.J."/>
            <person name="Hansson B.S."/>
            <person name="Huguet E."/>
            <person name="Jermiin L.S."/>
            <person name="Lan Q."/>
            <person name="Lehman H.K."/>
            <person name="Lorenzen M."/>
            <person name="Merzendorfer H."/>
            <person name="Michalopoulos I."/>
            <person name="Morton D.B."/>
            <person name="Muthukrishnan S."/>
            <person name="Oakeshott J.G."/>
            <person name="Palmer W."/>
            <person name="Park Y."/>
            <person name="Passarelli A.L."/>
            <person name="Rozas J."/>
            <person name="Schwartz L.M."/>
            <person name="Smith W."/>
            <person name="Southgate A."/>
            <person name="Vilcinskas A."/>
            <person name="Vogt R."/>
            <person name="Wang P."/>
            <person name="Werren J."/>
            <person name="Yu X.Q."/>
            <person name="Zhou J.J."/>
            <person name="Brown S.J."/>
            <person name="Scherer S.E."/>
            <person name="Richards S."/>
            <person name="Blissard G.W."/>
        </authorList>
    </citation>
    <scope>NUCLEOTIDE SEQUENCE</scope>
</reference>
<evidence type="ECO:0000313" key="3">
    <source>
        <dbReference type="Proteomes" id="UP000791440"/>
    </source>
</evidence>
<feature type="transmembrane region" description="Helical" evidence="1">
    <location>
        <begin position="142"/>
        <end position="163"/>
    </location>
</feature>
<proteinExistence type="predicted"/>
<name>A0A921ZT97_MANSE</name>
<keyword evidence="3" id="KW-1185">Reference proteome</keyword>
<comment type="caution">
    <text evidence="2">The sequence shown here is derived from an EMBL/GenBank/DDBJ whole genome shotgun (WGS) entry which is preliminary data.</text>
</comment>
<dbReference type="Proteomes" id="UP000791440">
    <property type="component" value="Unassembled WGS sequence"/>
</dbReference>
<evidence type="ECO:0000256" key="1">
    <source>
        <dbReference type="SAM" id="Phobius"/>
    </source>
</evidence>
<feature type="transmembrane region" description="Helical" evidence="1">
    <location>
        <begin position="175"/>
        <end position="195"/>
    </location>
</feature>
<keyword evidence="1" id="KW-0472">Membrane</keyword>
<feature type="transmembrane region" description="Helical" evidence="1">
    <location>
        <begin position="257"/>
        <end position="279"/>
    </location>
</feature>
<gene>
    <name evidence="2" type="ORF">O3G_MSEX013661</name>
</gene>
<evidence type="ECO:0000313" key="2">
    <source>
        <dbReference type="EMBL" id="KAG6463089.1"/>
    </source>
</evidence>
<sequence>MTVHIYYFLKTILMIEISPKITNYDPNIFKTFNDTIKKIKTNNYEVSSFEDKEVNAQKVKIKTVNEFISAATVNKISINIDQRALRETKYWFLEWYEYFFGNSQENKIQVDPRKKNIISPKTSKVISSTTYKSQNTNDFVQGVLLILFTMFMATAMVLMYVLVTPAVKKLLEDGGWAILIPALMLCALYCGVVCANPRQSSCALIFLYFEVFTSSAILSQITSQWSTYNIYYGVIASTIVVFVCLLLAYTDFNFSSWILHVIVIGSTFVAIAVIALVVFQVTHTCIEHASLTNLVIGTLIHVEMLIIHLQLILSGESLKLNETDYSLGAFLLYISIIIIPLKIILGIALKLTHEERYY</sequence>
<keyword evidence="1" id="KW-0812">Transmembrane</keyword>
<feature type="transmembrane region" description="Helical" evidence="1">
    <location>
        <begin position="291"/>
        <end position="313"/>
    </location>
</feature>
<protein>
    <submittedName>
        <fullName evidence="2">Uncharacterized protein</fullName>
    </submittedName>
</protein>
<reference evidence="2" key="2">
    <citation type="submission" date="2020-12" db="EMBL/GenBank/DDBJ databases">
        <authorList>
            <person name="Kanost M."/>
        </authorList>
    </citation>
    <scope>NUCLEOTIDE SEQUENCE</scope>
</reference>
<feature type="transmembrane region" description="Helical" evidence="1">
    <location>
        <begin position="325"/>
        <end position="349"/>
    </location>
</feature>
<accession>A0A921ZT97</accession>
<dbReference type="AlphaFoldDB" id="A0A921ZT97"/>
<dbReference type="EMBL" id="JH668936">
    <property type="protein sequence ID" value="KAG6463089.1"/>
    <property type="molecule type" value="Genomic_DNA"/>
</dbReference>
<feature type="transmembrane region" description="Helical" evidence="1">
    <location>
        <begin position="228"/>
        <end position="250"/>
    </location>
</feature>